<keyword evidence="11" id="KW-1185">Reference proteome</keyword>
<proteinExistence type="predicted"/>
<keyword evidence="7 8" id="KW-0472">Membrane</keyword>
<feature type="transmembrane region" description="Helical" evidence="8">
    <location>
        <begin position="277"/>
        <end position="297"/>
    </location>
</feature>
<comment type="caution">
    <text evidence="10">The sequence shown here is derived from an EMBL/GenBank/DDBJ whole genome shotgun (WGS) entry which is preliminary data.</text>
</comment>
<organism evidence="10 11">
    <name type="scientific">Commensalibacter intestini</name>
    <dbReference type="NCBI Taxonomy" id="479936"/>
    <lineage>
        <taxon>Bacteria</taxon>
        <taxon>Pseudomonadati</taxon>
        <taxon>Pseudomonadota</taxon>
        <taxon>Alphaproteobacteria</taxon>
        <taxon>Acetobacterales</taxon>
        <taxon>Acetobacteraceae</taxon>
    </lineage>
</organism>
<feature type="transmembrane region" description="Helical" evidence="8">
    <location>
        <begin position="182"/>
        <end position="206"/>
    </location>
</feature>
<keyword evidence="2" id="KW-1003">Cell membrane</keyword>
<keyword evidence="4 10" id="KW-0808">Transferase</keyword>
<feature type="transmembrane region" description="Helical" evidence="8">
    <location>
        <begin position="123"/>
        <end position="140"/>
    </location>
</feature>
<name>A0A251ZVI2_9PROT</name>
<dbReference type="GO" id="GO:0016763">
    <property type="term" value="F:pentosyltransferase activity"/>
    <property type="evidence" value="ECO:0007669"/>
    <property type="project" value="TreeGrafter"/>
</dbReference>
<feature type="transmembrane region" description="Helical" evidence="8">
    <location>
        <begin position="333"/>
        <end position="352"/>
    </location>
</feature>
<dbReference type="InterPro" id="IPR050297">
    <property type="entry name" value="LipidA_mod_glycosyltrf_83"/>
</dbReference>
<evidence type="ECO:0000256" key="4">
    <source>
        <dbReference type="ARBA" id="ARBA00022679"/>
    </source>
</evidence>
<feature type="transmembrane region" description="Helical" evidence="8">
    <location>
        <begin position="396"/>
        <end position="417"/>
    </location>
</feature>
<evidence type="ECO:0000256" key="5">
    <source>
        <dbReference type="ARBA" id="ARBA00022692"/>
    </source>
</evidence>
<protein>
    <submittedName>
        <fullName evidence="10">Glycosyl transferase</fullName>
    </submittedName>
</protein>
<feature type="transmembrane region" description="Helical" evidence="8">
    <location>
        <begin position="429"/>
        <end position="450"/>
    </location>
</feature>
<feature type="transmembrane region" description="Helical" evidence="8">
    <location>
        <begin position="309"/>
        <end position="327"/>
    </location>
</feature>
<dbReference type="RefSeq" id="WP_086632118.1">
    <property type="nucleotide sequence ID" value="NZ_JOPB01000005.1"/>
</dbReference>
<evidence type="ECO:0000259" key="9">
    <source>
        <dbReference type="Pfam" id="PF13231"/>
    </source>
</evidence>
<dbReference type="GO" id="GO:0005886">
    <property type="term" value="C:plasma membrane"/>
    <property type="evidence" value="ECO:0007669"/>
    <property type="project" value="UniProtKB-SubCell"/>
</dbReference>
<evidence type="ECO:0000256" key="8">
    <source>
        <dbReference type="SAM" id="Phobius"/>
    </source>
</evidence>
<keyword evidence="5 8" id="KW-0812">Transmembrane</keyword>
<evidence type="ECO:0000256" key="3">
    <source>
        <dbReference type="ARBA" id="ARBA00022676"/>
    </source>
</evidence>
<dbReference type="Proteomes" id="UP000194946">
    <property type="component" value="Unassembled WGS sequence"/>
</dbReference>
<comment type="subcellular location">
    <subcellularLocation>
        <location evidence="1">Cell membrane</location>
        <topology evidence="1">Multi-pass membrane protein</topology>
    </subcellularLocation>
</comment>
<dbReference type="EMBL" id="JOPB01000005">
    <property type="protein sequence ID" value="OUI78659.1"/>
    <property type="molecule type" value="Genomic_DNA"/>
</dbReference>
<feature type="transmembrane region" description="Helical" evidence="8">
    <location>
        <begin position="152"/>
        <end position="170"/>
    </location>
</feature>
<evidence type="ECO:0000313" key="10">
    <source>
        <dbReference type="EMBL" id="OUI78659.1"/>
    </source>
</evidence>
<feature type="transmembrane region" description="Helical" evidence="8">
    <location>
        <begin position="227"/>
        <end position="246"/>
    </location>
</feature>
<feature type="transmembrane region" description="Helical" evidence="8">
    <location>
        <begin position="100"/>
        <end position="117"/>
    </location>
</feature>
<evidence type="ECO:0000256" key="7">
    <source>
        <dbReference type="ARBA" id="ARBA00023136"/>
    </source>
</evidence>
<accession>A0A251ZVI2</accession>
<evidence type="ECO:0000256" key="2">
    <source>
        <dbReference type="ARBA" id="ARBA00022475"/>
    </source>
</evidence>
<reference evidence="11" key="1">
    <citation type="submission" date="2014-06" db="EMBL/GenBank/DDBJ databases">
        <authorList>
            <person name="Winans N.J."/>
            <person name="Newell P.D."/>
            <person name="Douglas A.E."/>
        </authorList>
    </citation>
    <scope>NUCLEOTIDE SEQUENCE [LARGE SCALE GENOMIC DNA]</scope>
    <source>
        <strain evidence="11">DmL_052</strain>
    </source>
</reference>
<dbReference type="InterPro" id="IPR038731">
    <property type="entry name" value="RgtA/B/C-like"/>
</dbReference>
<evidence type="ECO:0000256" key="6">
    <source>
        <dbReference type="ARBA" id="ARBA00022989"/>
    </source>
</evidence>
<dbReference type="Pfam" id="PF13231">
    <property type="entry name" value="PMT_2"/>
    <property type="match status" value="1"/>
</dbReference>
<evidence type="ECO:0000313" key="11">
    <source>
        <dbReference type="Proteomes" id="UP000194946"/>
    </source>
</evidence>
<dbReference type="PANTHER" id="PTHR33908:SF3">
    <property type="entry name" value="UNDECAPRENYL PHOSPHATE-ALPHA-4-AMINO-4-DEOXY-L-ARABINOSE ARABINOSYL TRANSFERASE"/>
    <property type="match status" value="1"/>
</dbReference>
<evidence type="ECO:0000256" key="1">
    <source>
        <dbReference type="ARBA" id="ARBA00004651"/>
    </source>
</evidence>
<keyword evidence="6 8" id="KW-1133">Transmembrane helix</keyword>
<sequence>MTLSSLSQKSFRLKASHYLWLALFVFVLFLPGRATLPPLDRDEARYMQATSQMVESHNYIDVRFQDKPRYLQPAGIYWLEALAVKATGTLKDKAVWAYRIPSLIAAVGSVLLTVLIGSILFDSYIGLLAGLFLAVSVLLTGEGRMATIDTTLLFFILLAQSSLARSWMARLTSEKLPLSVGIIYWVAIGCGLMLKGPVVLIPTLLPPIILAWVKKDRAWWKHLHPKWGWILSILIVIPWCVAIWIISDGKFFTDAVGTNFLGKVASGQQAHGSPPGLYLGIFLITFWPGSLFTAWALPFIWKERKSESVCFLLCWIIPHWIVFELIATKLPHYVLPTYPAIAILTSAALWNISKTWNGPTSRWGRWLLNIYMVLWVIVGLLLAVGGIIYAHYMTGIWFWAAMIGAFGALLLIGYTVACFVKDNMQRASIVAIGAAIVVYLELFVVLIPGLSSEWLSGKIAQTVQLLKPCENSIVASASYSEPSLVFLVGKETKLINPELTAQFLKANQACGLALVDQRDEKHFTDYLDKEGLVVKQLGRIHGLNYSNGKQLDLGLFKVKE</sequence>
<dbReference type="AlphaFoldDB" id="A0A251ZVI2"/>
<dbReference type="PANTHER" id="PTHR33908">
    <property type="entry name" value="MANNOSYLTRANSFERASE YKCB-RELATED"/>
    <property type="match status" value="1"/>
</dbReference>
<feature type="transmembrane region" description="Helical" evidence="8">
    <location>
        <begin position="364"/>
        <end position="390"/>
    </location>
</feature>
<gene>
    <name evidence="10" type="ORF">HK18_07150</name>
</gene>
<dbReference type="GO" id="GO:0010041">
    <property type="term" value="P:response to iron(III) ion"/>
    <property type="evidence" value="ECO:0007669"/>
    <property type="project" value="TreeGrafter"/>
</dbReference>
<feature type="domain" description="Glycosyltransferase RgtA/B/C/D-like" evidence="9">
    <location>
        <begin position="77"/>
        <end position="240"/>
    </location>
</feature>
<keyword evidence="3" id="KW-0328">Glycosyltransferase</keyword>
<dbReference type="GO" id="GO:0009103">
    <property type="term" value="P:lipopolysaccharide biosynthetic process"/>
    <property type="evidence" value="ECO:0007669"/>
    <property type="project" value="TreeGrafter"/>
</dbReference>